<name>A0ABP9K1E2_9NOCA</name>
<evidence type="ECO:0000256" key="1">
    <source>
        <dbReference type="SAM" id="MobiDB-lite"/>
    </source>
</evidence>
<reference evidence="3" key="1">
    <citation type="journal article" date="2019" name="Int. J. Syst. Evol. Microbiol.">
        <title>The Global Catalogue of Microorganisms (GCM) 10K type strain sequencing project: providing services to taxonomists for standard genome sequencing and annotation.</title>
        <authorList>
            <consortium name="The Broad Institute Genomics Platform"/>
            <consortium name="The Broad Institute Genome Sequencing Center for Infectious Disease"/>
            <person name="Wu L."/>
            <person name="Ma J."/>
        </authorList>
    </citation>
    <scope>NUCLEOTIDE SEQUENCE [LARGE SCALE GENOMIC DNA]</scope>
    <source>
        <strain evidence="3">JCM 18298</strain>
    </source>
</reference>
<proteinExistence type="predicted"/>
<feature type="compositionally biased region" description="Basic and acidic residues" evidence="1">
    <location>
        <begin position="29"/>
        <end position="45"/>
    </location>
</feature>
<gene>
    <name evidence="2" type="ORF">GCM10023318_18080</name>
</gene>
<dbReference type="EMBL" id="BAABJM010000002">
    <property type="protein sequence ID" value="GAA5049315.1"/>
    <property type="molecule type" value="Genomic_DNA"/>
</dbReference>
<comment type="caution">
    <text evidence="2">The sequence shown here is derived from an EMBL/GenBank/DDBJ whole genome shotgun (WGS) entry which is preliminary data.</text>
</comment>
<feature type="compositionally biased region" description="Polar residues" evidence="1">
    <location>
        <begin position="67"/>
        <end position="80"/>
    </location>
</feature>
<sequence length="108" mass="12310">MRVERRPDDERIEDQLDRTGEWHPTTPRKRFDTREFRPDIRDHATPGHVPLGDSGGRCGAAHLSEFSLGQETSSRPQDPVSSRKERREPGWCTTLETMSAVRPNLTSA</sequence>
<evidence type="ECO:0000313" key="3">
    <source>
        <dbReference type="Proteomes" id="UP001500603"/>
    </source>
</evidence>
<dbReference type="Proteomes" id="UP001500603">
    <property type="component" value="Unassembled WGS sequence"/>
</dbReference>
<evidence type="ECO:0000313" key="2">
    <source>
        <dbReference type="EMBL" id="GAA5049315.1"/>
    </source>
</evidence>
<feature type="region of interest" description="Disordered" evidence="1">
    <location>
        <begin position="1"/>
        <end position="90"/>
    </location>
</feature>
<accession>A0ABP9K1E2</accession>
<protein>
    <submittedName>
        <fullName evidence="2">Uncharacterized protein</fullName>
    </submittedName>
</protein>
<feature type="compositionally biased region" description="Basic and acidic residues" evidence="1">
    <location>
        <begin position="1"/>
        <end position="21"/>
    </location>
</feature>
<organism evidence="2 3">
    <name type="scientific">Nocardia callitridis</name>
    <dbReference type="NCBI Taxonomy" id="648753"/>
    <lineage>
        <taxon>Bacteria</taxon>
        <taxon>Bacillati</taxon>
        <taxon>Actinomycetota</taxon>
        <taxon>Actinomycetes</taxon>
        <taxon>Mycobacteriales</taxon>
        <taxon>Nocardiaceae</taxon>
        <taxon>Nocardia</taxon>
    </lineage>
</organism>
<keyword evidence="3" id="KW-1185">Reference proteome</keyword>